<reference evidence="2" key="1">
    <citation type="submission" date="2017-06" db="EMBL/GenBank/DDBJ databases">
        <authorList>
            <person name="Varghese N."/>
            <person name="Submissions S."/>
        </authorList>
    </citation>
    <scope>NUCLEOTIDE SEQUENCE [LARGE SCALE GENOMIC DNA]</scope>
    <source>
        <strain evidence="2">DSM 22348</strain>
    </source>
</reference>
<organism evidence="1 2">
    <name type="scientific">Pseudomonas japonica</name>
    <dbReference type="NCBI Taxonomy" id="256466"/>
    <lineage>
        <taxon>Bacteria</taxon>
        <taxon>Pseudomonadati</taxon>
        <taxon>Pseudomonadota</taxon>
        <taxon>Gammaproteobacteria</taxon>
        <taxon>Pseudomonadales</taxon>
        <taxon>Pseudomonadaceae</taxon>
        <taxon>Pseudomonas</taxon>
    </lineage>
</organism>
<proteinExistence type="predicted"/>
<dbReference type="Proteomes" id="UP000198407">
    <property type="component" value="Unassembled WGS sequence"/>
</dbReference>
<gene>
    <name evidence="1" type="ORF">SAMN05444352_11637</name>
</gene>
<dbReference type="STRING" id="1215104.GCA_000730585_02700"/>
<name>A0A239HPR9_9PSED</name>
<dbReference type="SUPFAM" id="SSF54197">
    <property type="entry name" value="HIT-like"/>
    <property type="match status" value="1"/>
</dbReference>
<dbReference type="InterPro" id="IPR036265">
    <property type="entry name" value="HIT-like_sf"/>
</dbReference>
<sequence length="165" mass="18768">MDIPPRFIIHESSHWVLNHRIDSALPGYLILSAKQITNSLAALAEQALAELGPLQARTQQAIEAHLHPQRLYISRFGHDAGHSIHFHFIPIYPWIETLFWQDDRYRSLQAFGSLDNTVPQTDGAELTLFVWREFCERPDPPAVQGPSIDQTIDLMRTVFASSASR</sequence>
<keyword evidence="2" id="KW-1185">Reference proteome</keyword>
<evidence type="ECO:0000313" key="2">
    <source>
        <dbReference type="Proteomes" id="UP000198407"/>
    </source>
</evidence>
<evidence type="ECO:0000313" key="1">
    <source>
        <dbReference type="EMBL" id="SNS83211.1"/>
    </source>
</evidence>
<dbReference type="OrthoDB" id="8592405at2"/>
<protein>
    <recommendedName>
        <fullName evidence="3">Diadenosine tetraphosphate (Ap4A) hydrolase</fullName>
    </recommendedName>
</protein>
<dbReference type="EMBL" id="FZOL01000016">
    <property type="protein sequence ID" value="SNS83211.1"/>
    <property type="molecule type" value="Genomic_DNA"/>
</dbReference>
<evidence type="ECO:0008006" key="3">
    <source>
        <dbReference type="Google" id="ProtNLM"/>
    </source>
</evidence>
<dbReference type="AlphaFoldDB" id="A0A239HPR9"/>
<dbReference type="RefSeq" id="WP_042125328.1">
    <property type="nucleotide sequence ID" value="NZ_FZOL01000016.1"/>
</dbReference>
<dbReference type="Gene3D" id="3.30.428.10">
    <property type="entry name" value="HIT-like"/>
    <property type="match status" value="1"/>
</dbReference>
<accession>A0A239HPR9</accession>